<protein>
    <recommendedName>
        <fullName evidence="2">Biotin transporter</fullName>
    </recommendedName>
</protein>
<dbReference type="EMBL" id="RGGN01000031">
    <property type="protein sequence ID" value="NCU62749.1"/>
    <property type="molecule type" value="Genomic_DNA"/>
</dbReference>
<dbReference type="PIRSF" id="PIRSF016661">
    <property type="entry name" value="BioY"/>
    <property type="match status" value="1"/>
</dbReference>
<dbReference type="GO" id="GO:0015225">
    <property type="term" value="F:biotin transmembrane transporter activity"/>
    <property type="evidence" value="ECO:0007669"/>
    <property type="project" value="UniProtKB-UniRule"/>
</dbReference>
<evidence type="ECO:0000313" key="7">
    <source>
        <dbReference type="Proteomes" id="UP000572953"/>
    </source>
</evidence>
<accession>A0A845S739</accession>
<dbReference type="InterPro" id="IPR003784">
    <property type="entry name" value="BioY"/>
</dbReference>
<feature type="transmembrane region" description="Helical" evidence="3">
    <location>
        <begin position="92"/>
        <end position="115"/>
    </location>
</feature>
<keyword evidence="2" id="KW-1003">Cell membrane</keyword>
<comment type="similarity">
    <text evidence="1 2">Belongs to the BioY family.</text>
</comment>
<feature type="transmembrane region" description="Helical" evidence="3">
    <location>
        <begin position="163"/>
        <end position="182"/>
    </location>
</feature>
<organism evidence="6 7">
    <name type="scientific">Candidatus Fonsibacter lacus</name>
    <dbReference type="NCBI Taxonomy" id="2576439"/>
    <lineage>
        <taxon>Bacteria</taxon>
        <taxon>Pseudomonadati</taxon>
        <taxon>Pseudomonadota</taxon>
        <taxon>Alphaproteobacteria</taxon>
        <taxon>Candidatus Pelagibacterales</taxon>
        <taxon>Candidatus Pelagibacterales incertae sedis</taxon>
        <taxon>Candidatus Fonsibacter</taxon>
    </lineage>
</organism>
<dbReference type="AlphaFoldDB" id="A0A845S739"/>
<dbReference type="Pfam" id="PF02632">
    <property type="entry name" value="BioY"/>
    <property type="match status" value="1"/>
</dbReference>
<name>A0A845S739_9PROT</name>
<feature type="transmembrane region" description="Helical" evidence="3">
    <location>
        <begin position="67"/>
        <end position="86"/>
    </location>
</feature>
<dbReference type="PANTHER" id="PTHR34295">
    <property type="entry name" value="BIOTIN TRANSPORTER BIOY"/>
    <property type="match status" value="1"/>
</dbReference>
<keyword evidence="2" id="KW-0813">Transport</keyword>
<feature type="transmembrane region" description="Helical" evidence="3">
    <location>
        <begin position="41"/>
        <end position="60"/>
    </location>
</feature>
<feature type="transmembrane region" description="Helical" evidence="3">
    <location>
        <begin position="12"/>
        <end position="35"/>
    </location>
</feature>
<dbReference type="EMBL" id="RGOB01000013">
    <property type="protein sequence ID" value="NCU52878.1"/>
    <property type="molecule type" value="Genomic_DNA"/>
</dbReference>
<dbReference type="Proteomes" id="UP000572953">
    <property type="component" value="Unassembled WGS sequence"/>
</dbReference>
<reference evidence="6 7" key="1">
    <citation type="submission" date="2018-10" db="EMBL/GenBank/DDBJ databases">
        <title>Iterative Subtractive Binning of Freshwater Chronoseries Metagenomes Recovers Nearly Complete Genomes from over Four Hundred Novel Species.</title>
        <authorList>
            <person name="Rodriguez-R L.M."/>
            <person name="Tsementzi D."/>
            <person name="Luo C."/>
            <person name="Konstantinidis K.T."/>
        </authorList>
    </citation>
    <scope>NUCLEOTIDE SEQUENCE [LARGE SCALE GENOMIC DNA]</scope>
    <source>
        <strain evidence="6">WB7_2B_003</strain>
        <strain evidence="4">WB7_6_001</strain>
        <strain evidence="5">WB8_2A_004</strain>
    </source>
</reference>
<evidence type="ECO:0000256" key="1">
    <source>
        <dbReference type="ARBA" id="ARBA00010692"/>
    </source>
</evidence>
<keyword evidence="3" id="KW-0812">Transmembrane</keyword>
<comment type="subcellular location">
    <subcellularLocation>
        <location evidence="2">Cell membrane</location>
        <topology evidence="2">Multi-pass membrane protein</topology>
    </subcellularLocation>
</comment>
<keyword evidence="3" id="KW-1133">Transmembrane helix</keyword>
<evidence type="ECO:0000313" key="5">
    <source>
        <dbReference type="EMBL" id="NCU52878.1"/>
    </source>
</evidence>
<evidence type="ECO:0000313" key="4">
    <source>
        <dbReference type="EMBL" id="NBN87806.1"/>
    </source>
</evidence>
<dbReference type="Proteomes" id="UP000747791">
    <property type="component" value="Unassembled WGS sequence"/>
</dbReference>
<comment type="caution">
    <text evidence="6">The sequence shown here is derived from an EMBL/GenBank/DDBJ whole genome shotgun (WGS) entry which is preliminary data.</text>
</comment>
<evidence type="ECO:0000256" key="2">
    <source>
        <dbReference type="PIRNR" id="PIRNR016661"/>
    </source>
</evidence>
<sequence>MLSNKIQNKKNFLLKEIMWFLPIVLFATFIITLSAKIKVPFYPVPMTMQTFVIMAIGIAFGKRIGLLILLTYFLEGLFGLPVFAGTPEKGIGLSYILGPTCGYLMGYFVTVYLSGNVKDEDKILTRITKLIIAIIPTYILGVIWLGTLFGWNDSIIKLGVTPFIFAELFKITLLALLIPHIFKLKKYIKS</sequence>
<keyword evidence="2 3" id="KW-0472">Membrane</keyword>
<dbReference type="PANTHER" id="PTHR34295:SF1">
    <property type="entry name" value="BIOTIN TRANSPORTER BIOY"/>
    <property type="match status" value="1"/>
</dbReference>
<proteinExistence type="inferred from homology"/>
<dbReference type="GO" id="GO:0005886">
    <property type="term" value="C:plasma membrane"/>
    <property type="evidence" value="ECO:0007669"/>
    <property type="project" value="UniProtKB-SubCell"/>
</dbReference>
<feature type="transmembrane region" description="Helical" evidence="3">
    <location>
        <begin position="127"/>
        <end position="151"/>
    </location>
</feature>
<evidence type="ECO:0000313" key="6">
    <source>
        <dbReference type="EMBL" id="NCU62749.1"/>
    </source>
</evidence>
<dbReference type="Gene3D" id="1.10.1760.20">
    <property type="match status" value="1"/>
</dbReference>
<dbReference type="EMBL" id="RGET01000014">
    <property type="protein sequence ID" value="NBN87806.1"/>
    <property type="molecule type" value="Genomic_DNA"/>
</dbReference>
<evidence type="ECO:0000256" key="3">
    <source>
        <dbReference type="SAM" id="Phobius"/>
    </source>
</evidence>
<gene>
    <name evidence="4" type="ORF">EBV32_01780</name>
    <name evidence="6" type="ORF">EBV78_01445</name>
    <name evidence="5" type="ORF">EBX74_01005</name>
</gene>
<dbReference type="Proteomes" id="UP000713222">
    <property type="component" value="Unassembled WGS sequence"/>
</dbReference>